<dbReference type="Gene3D" id="1.25.40.10">
    <property type="entry name" value="Tetratricopeptide repeat domain"/>
    <property type="match status" value="1"/>
</dbReference>
<dbReference type="PANTHER" id="PTHR43628:SF1">
    <property type="entry name" value="CHITIN SYNTHASE REGULATORY FACTOR 2-RELATED"/>
    <property type="match status" value="1"/>
</dbReference>
<dbReference type="GO" id="GO:0010972">
    <property type="term" value="P:negative regulation of G2/M transition of mitotic cell cycle"/>
    <property type="evidence" value="ECO:0007669"/>
    <property type="project" value="TreeGrafter"/>
</dbReference>
<evidence type="ECO:0000313" key="2">
    <source>
        <dbReference type="EMBL" id="RKF73334.1"/>
    </source>
</evidence>
<evidence type="ECO:0008006" key="4">
    <source>
        <dbReference type="Google" id="ProtNLM"/>
    </source>
</evidence>
<dbReference type="EMBL" id="MCBS01024485">
    <property type="protein sequence ID" value="RKF73334.1"/>
    <property type="molecule type" value="Genomic_DNA"/>
</dbReference>
<feature type="compositionally biased region" description="Basic residues" evidence="1">
    <location>
        <begin position="54"/>
        <end position="67"/>
    </location>
</feature>
<dbReference type="InterPro" id="IPR011990">
    <property type="entry name" value="TPR-like_helical_dom_sf"/>
</dbReference>
<comment type="caution">
    <text evidence="2">The sequence shown here is derived from an EMBL/GenBank/DDBJ whole genome shotgun (WGS) entry which is preliminary data.</text>
</comment>
<reference evidence="2 3" key="1">
    <citation type="journal article" date="2018" name="BMC Genomics">
        <title>Comparative genome analyses reveal sequence features reflecting distinct modes of host-adaptation between dicot and monocot powdery mildew.</title>
        <authorList>
            <person name="Wu Y."/>
            <person name="Ma X."/>
            <person name="Pan Z."/>
            <person name="Kale S.D."/>
            <person name="Song Y."/>
            <person name="King H."/>
            <person name="Zhang Q."/>
            <person name="Presley C."/>
            <person name="Deng X."/>
            <person name="Wei C.I."/>
            <person name="Xiao S."/>
        </authorList>
    </citation>
    <scope>NUCLEOTIDE SEQUENCE [LARGE SCALE GENOMIC DNA]</scope>
    <source>
        <strain evidence="2">UMSG1</strain>
    </source>
</reference>
<name>A0A420IFK9_9PEZI</name>
<evidence type="ECO:0000313" key="3">
    <source>
        <dbReference type="Proteomes" id="UP000285326"/>
    </source>
</evidence>
<gene>
    <name evidence="2" type="ORF">GcM1_244024</name>
</gene>
<organism evidence="2 3">
    <name type="scientific">Golovinomyces cichoracearum</name>
    <dbReference type="NCBI Taxonomy" id="62708"/>
    <lineage>
        <taxon>Eukaryota</taxon>
        <taxon>Fungi</taxon>
        <taxon>Dikarya</taxon>
        <taxon>Ascomycota</taxon>
        <taxon>Pezizomycotina</taxon>
        <taxon>Leotiomycetes</taxon>
        <taxon>Erysiphales</taxon>
        <taxon>Erysiphaceae</taxon>
        <taxon>Golovinomyces</taxon>
    </lineage>
</organism>
<protein>
    <recommendedName>
        <fullName evidence="4">Protein DSF2</fullName>
    </recommendedName>
</protein>
<dbReference type="GO" id="GO:0032153">
    <property type="term" value="C:cell division site"/>
    <property type="evidence" value="ECO:0007669"/>
    <property type="project" value="TreeGrafter"/>
</dbReference>
<dbReference type="SMART" id="SM00671">
    <property type="entry name" value="SEL1"/>
    <property type="match status" value="3"/>
</dbReference>
<accession>A0A420IFK9</accession>
<dbReference type="AlphaFoldDB" id="A0A420IFK9"/>
<dbReference type="SUPFAM" id="SSF81901">
    <property type="entry name" value="HCP-like"/>
    <property type="match status" value="1"/>
</dbReference>
<dbReference type="Proteomes" id="UP000285326">
    <property type="component" value="Unassembled WGS sequence"/>
</dbReference>
<sequence length="368" mass="41858">MPLRSILKKSERAKKSPEKETVITPILFMRSDTKTEEIIYPPSYPDHEESTRSKNGKNKEKKSKRLLGRWCSVPRTPSESRKSSLRIRPKIPVFEKISRHLHRKSRASDKVPENLPDIEIIADQVEKRVEKRINEIRAQWEKRATILAKKNEESTAKYLSINDDRHAKELRMAREMHEANSANDNIIEAIKLHEAGELHASTMMFGRLAEFQNENNTLSQVLYGLSLRHGWGCAPDPEKALEYLSAAASCAASIEDLALKAGRKSGGEAKDELVLAIYELANSFRHGWGIPIDRVAAKQYYETAANLGDTDAMNEVARCYAEGFGCKKDMFVAAKYYRMAESEGNKIIGNSWIWKAKYNAPMRVTFKD</sequence>
<feature type="region of interest" description="Disordered" evidence="1">
    <location>
        <begin position="37"/>
        <end position="67"/>
    </location>
</feature>
<dbReference type="Pfam" id="PF08238">
    <property type="entry name" value="Sel1"/>
    <property type="match status" value="3"/>
</dbReference>
<dbReference type="PANTHER" id="PTHR43628">
    <property type="entry name" value="ACTIVATOR OF C KINASE PROTEIN 1-RELATED"/>
    <property type="match status" value="1"/>
</dbReference>
<proteinExistence type="predicted"/>
<dbReference type="InterPro" id="IPR052945">
    <property type="entry name" value="Mitotic_Regulator"/>
</dbReference>
<dbReference type="InterPro" id="IPR006597">
    <property type="entry name" value="Sel1-like"/>
</dbReference>
<feature type="region of interest" description="Disordered" evidence="1">
    <location>
        <begin position="1"/>
        <end position="21"/>
    </location>
</feature>
<evidence type="ECO:0000256" key="1">
    <source>
        <dbReference type="SAM" id="MobiDB-lite"/>
    </source>
</evidence>
<feature type="compositionally biased region" description="Basic and acidic residues" evidence="1">
    <location>
        <begin position="8"/>
        <end position="21"/>
    </location>
</feature>